<sequence length="471" mass="53660">MQNEFWFIVGSVEFYGEEALSHVRAHAEEMVDYWNSNQVFEFPVKLKELGISSSNIENLVLEANYRKEVKGVIFWMHTFSPAKSWVKGLKKLQKPMLHLATQYNEELPWQTIDMDFMNLNQSAHGDREFSFINKRLDMKNKIVVGYWQDETVIEQINCWMNLAETTAVSENIRIARFGDNMRNVADTEGDKVSALIDLGWEVDYYGVGDLVAEMEQVSTAEIDQVYQEYLTEYEISDENKQSEFFEEHTKEQAKMEIALEKFLIKNNYQGFTSNFEDLHGLKQLPGLAVQRLMVKGYGFAGEGDWKTAALTYLLKHLAKNNQTGFMEDYTYNLNKNNEYIMGAHMLEVDPVLANEKPILEVAPLGIGGKEDPARLVFGGKAGSGTVTCMIHNGNEYEIIINKIEAINCKAADSPNLPVACVLWKPLPDFSQGVRKWLEAGGGHHTVYSLALNAEQITDLCDLLNLKWTLIK</sequence>
<dbReference type="Pfam" id="PF24856">
    <property type="entry name" value="AraA_central"/>
    <property type="match status" value="1"/>
</dbReference>
<dbReference type="InterPro" id="IPR003762">
    <property type="entry name" value="Lara_isomerase"/>
</dbReference>
<reference evidence="4 5" key="1">
    <citation type="submission" date="2021-06" db="EMBL/GenBank/DDBJ databases">
        <title>Enterococcus alishanensis sp. nov., a novel lactic acid bacterium isolated from fresh coffee beans.</title>
        <authorList>
            <person name="Chen Y.-S."/>
        </authorList>
    </citation>
    <scope>NUCLEOTIDE SEQUENCE [LARGE SCALE GENOMIC DNA]</scope>
    <source>
        <strain evidence="4 5">ALS3</strain>
    </source>
</reference>
<evidence type="ECO:0000259" key="2">
    <source>
        <dbReference type="Pfam" id="PF11762"/>
    </source>
</evidence>
<dbReference type="EMBL" id="JAHUZB010000004">
    <property type="protein sequence ID" value="MBV7391313.1"/>
    <property type="molecule type" value="Genomic_DNA"/>
</dbReference>
<dbReference type="Proteomes" id="UP000774130">
    <property type="component" value="Unassembled WGS sequence"/>
</dbReference>
<dbReference type="EC" id="5.3.1.4" evidence="4"/>
<feature type="domain" description="L-arabinose isomerase central" evidence="3">
    <location>
        <begin position="173"/>
        <end position="319"/>
    </location>
</feature>
<dbReference type="PIRSF" id="PIRSF001478">
    <property type="entry name" value="L-ara_isomerase"/>
    <property type="match status" value="1"/>
</dbReference>
<gene>
    <name evidence="4" type="primary">araA</name>
    <name evidence="4" type="ORF">KUA55_11540</name>
</gene>
<organism evidence="4 5">
    <name type="scientific">Enterococcus alishanensis</name>
    <dbReference type="NCBI Taxonomy" id="1303817"/>
    <lineage>
        <taxon>Bacteria</taxon>
        <taxon>Bacillati</taxon>
        <taxon>Bacillota</taxon>
        <taxon>Bacilli</taxon>
        <taxon>Lactobacillales</taxon>
        <taxon>Enterococcaceae</taxon>
        <taxon>Enterococcus</taxon>
    </lineage>
</organism>
<dbReference type="Pfam" id="PF02610">
    <property type="entry name" value="AraA_N"/>
    <property type="match status" value="1"/>
</dbReference>
<dbReference type="PANTHER" id="PTHR38464:SF1">
    <property type="entry name" value="L-ARABINOSE ISOMERASE"/>
    <property type="match status" value="1"/>
</dbReference>
<dbReference type="Pfam" id="PF11762">
    <property type="entry name" value="Arabinose_Iso_C"/>
    <property type="match status" value="1"/>
</dbReference>
<evidence type="ECO:0000313" key="5">
    <source>
        <dbReference type="Proteomes" id="UP000774130"/>
    </source>
</evidence>
<evidence type="ECO:0000259" key="1">
    <source>
        <dbReference type="Pfam" id="PF02610"/>
    </source>
</evidence>
<dbReference type="PANTHER" id="PTHR38464">
    <property type="entry name" value="L-ARABINOSE ISOMERASE"/>
    <property type="match status" value="1"/>
</dbReference>
<comment type="caution">
    <text evidence="4">The sequence shown here is derived from an EMBL/GenBank/DDBJ whole genome shotgun (WGS) entry which is preliminary data.</text>
</comment>
<dbReference type="InterPro" id="IPR055390">
    <property type="entry name" value="AraA_central"/>
</dbReference>
<dbReference type="NCBIfam" id="NF002795">
    <property type="entry name" value="PRK02929.1"/>
    <property type="match status" value="1"/>
</dbReference>
<dbReference type="InterPro" id="IPR055389">
    <property type="entry name" value="AraA_N"/>
</dbReference>
<feature type="domain" description="L-arabinose isomerase N-terminal" evidence="1">
    <location>
        <begin position="4"/>
        <end position="166"/>
    </location>
</feature>
<name>A0ABS6TEJ5_9ENTE</name>
<dbReference type="RefSeq" id="WP_218326462.1">
    <property type="nucleotide sequence ID" value="NZ_JAHUZB010000004.1"/>
</dbReference>
<protein>
    <submittedName>
        <fullName evidence="4">L-arabinose isomerase</fullName>
        <ecNumber evidence="4">5.3.1.4</ecNumber>
    </submittedName>
</protein>
<keyword evidence="5" id="KW-1185">Reference proteome</keyword>
<dbReference type="GO" id="GO:0008733">
    <property type="term" value="F:L-arabinose isomerase activity"/>
    <property type="evidence" value="ECO:0007669"/>
    <property type="project" value="UniProtKB-EC"/>
</dbReference>
<evidence type="ECO:0000259" key="3">
    <source>
        <dbReference type="Pfam" id="PF24856"/>
    </source>
</evidence>
<evidence type="ECO:0000313" key="4">
    <source>
        <dbReference type="EMBL" id="MBV7391313.1"/>
    </source>
</evidence>
<accession>A0ABS6TEJ5</accession>
<feature type="domain" description="L-arabinose isomerase C-terminal" evidence="2">
    <location>
        <begin position="323"/>
        <end position="465"/>
    </location>
</feature>
<dbReference type="InterPro" id="IPR024664">
    <property type="entry name" value="Ara_Isoase_C"/>
</dbReference>
<proteinExistence type="predicted"/>
<keyword evidence="4" id="KW-0413">Isomerase</keyword>